<dbReference type="EMBL" id="QFNK01000215">
    <property type="protein sequence ID" value="PZO83324.1"/>
    <property type="molecule type" value="Genomic_DNA"/>
</dbReference>
<evidence type="ECO:0000313" key="2">
    <source>
        <dbReference type="Proteomes" id="UP000249557"/>
    </source>
</evidence>
<accession>A0A2W4ZLQ7</accession>
<dbReference type="Proteomes" id="UP000249557">
    <property type="component" value="Unassembled WGS sequence"/>
</dbReference>
<dbReference type="AlphaFoldDB" id="A0A2W4ZLQ7"/>
<organism evidence="1 2">
    <name type="scientific">Micavibrio aeruginosavorus</name>
    <dbReference type="NCBI Taxonomy" id="349221"/>
    <lineage>
        <taxon>Bacteria</taxon>
        <taxon>Pseudomonadati</taxon>
        <taxon>Bdellovibrionota</taxon>
        <taxon>Bdellovibrionia</taxon>
        <taxon>Bdellovibrionales</taxon>
        <taxon>Pseudobdellovibrionaceae</taxon>
        <taxon>Micavibrio</taxon>
    </lineage>
</organism>
<name>A0A2W4ZLQ7_9BACT</name>
<comment type="caution">
    <text evidence="1">The sequence shown here is derived from an EMBL/GenBank/DDBJ whole genome shotgun (WGS) entry which is preliminary data.</text>
</comment>
<reference evidence="1 2" key="1">
    <citation type="submission" date="2017-08" db="EMBL/GenBank/DDBJ databases">
        <title>Infants hospitalized years apart are colonized by the same room-sourced microbial strains.</title>
        <authorList>
            <person name="Brooks B."/>
            <person name="Olm M.R."/>
            <person name="Firek B.A."/>
            <person name="Baker R."/>
            <person name="Thomas B.C."/>
            <person name="Morowitz M.J."/>
            <person name="Banfield J.F."/>
        </authorList>
    </citation>
    <scope>NUCLEOTIDE SEQUENCE [LARGE SCALE GENOMIC DNA]</scope>
    <source>
        <strain evidence="1">S2_018_000_R2_104</strain>
    </source>
</reference>
<evidence type="ECO:0000313" key="1">
    <source>
        <dbReference type="EMBL" id="PZO83324.1"/>
    </source>
</evidence>
<proteinExistence type="predicted"/>
<protein>
    <submittedName>
        <fullName evidence="1">Uncharacterized protein</fullName>
    </submittedName>
</protein>
<gene>
    <name evidence="1" type="ORF">DI626_09160</name>
</gene>
<sequence>MSQTPTPQTMQNPVILAIPPAKSLFAIRFQRNQQFRVEVLARNPDEAYAEAVKKFQTDEGRAQLLNSLLDYFTAENITLAKGE</sequence>